<proteinExistence type="predicted"/>
<name>A0AAV3Z3Y4_9GAST</name>
<keyword evidence="2" id="KW-1133">Transmembrane helix</keyword>
<gene>
    <name evidence="3" type="ORF">PoB_001579600</name>
</gene>
<reference evidence="3 4" key="1">
    <citation type="journal article" date="2021" name="Elife">
        <title>Chloroplast acquisition without the gene transfer in kleptoplastic sea slugs, Plakobranchus ocellatus.</title>
        <authorList>
            <person name="Maeda T."/>
            <person name="Takahashi S."/>
            <person name="Yoshida T."/>
            <person name="Shimamura S."/>
            <person name="Takaki Y."/>
            <person name="Nagai Y."/>
            <person name="Toyoda A."/>
            <person name="Suzuki Y."/>
            <person name="Arimoto A."/>
            <person name="Ishii H."/>
            <person name="Satoh N."/>
            <person name="Nishiyama T."/>
            <person name="Hasebe M."/>
            <person name="Maruyama T."/>
            <person name="Minagawa J."/>
            <person name="Obokata J."/>
            <person name="Shigenobu S."/>
        </authorList>
    </citation>
    <scope>NUCLEOTIDE SEQUENCE [LARGE SCALE GENOMIC DNA]</scope>
</reference>
<evidence type="ECO:0000256" key="1">
    <source>
        <dbReference type="SAM" id="MobiDB-lite"/>
    </source>
</evidence>
<feature type="transmembrane region" description="Helical" evidence="2">
    <location>
        <begin position="23"/>
        <end position="48"/>
    </location>
</feature>
<feature type="transmembrane region" description="Helical" evidence="2">
    <location>
        <begin position="126"/>
        <end position="147"/>
    </location>
</feature>
<keyword evidence="2" id="KW-0812">Transmembrane</keyword>
<protein>
    <submittedName>
        <fullName evidence="3">Uncharacterized protein</fullName>
    </submittedName>
</protein>
<evidence type="ECO:0000256" key="2">
    <source>
        <dbReference type="SAM" id="Phobius"/>
    </source>
</evidence>
<keyword evidence="2" id="KW-0472">Membrane</keyword>
<feature type="compositionally biased region" description="Polar residues" evidence="1">
    <location>
        <begin position="265"/>
        <end position="278"/>
    </location>
</feature>
<feature type="region of interest" description="Disordered" evidence="1">
    <location>
        <begin position="265"/>
        <end position="313"/>
    </location>
</feature>
<keyword evidence="4" id="KW-1185">Reference proteome</keyword>
<dbReference type="EMBL" id="BLXT01001920">
    <property type="protein sequence ID" value="GFN89290.1"/>
    <property type="molecule type" value="Genomic_DNA"/>
</dbReference>
<dbReference type="AlphaFoldDB" id="A0AAV3Z3Y4"/>
<sequence>MFTEMFVREETFTKSTHNFYNEMVVVVVVMVMVLVVVVVVMLMVVVAVGGGGDCGGGDGSEGGGGCGDGDGSDGDGFGGGDSRGGVGSGVGDGSDGDGSGGCGGDDGAVGCSDGDDSGNADLHEEWWFYLLAGLLGLIALVLLLSFLCWCCCGPFGCCSVNGTVYPHADATATSTPPHRRCCWCRYCCGMSCECCCRKRAPDCRQNASSKGVYWIDAVNGQSKYEPGSPCAVCTRRNPLGSSGLSSNGSPHSGHGPVRTKNISLLQNNRGTPPINDNTPAGAHDHSHGSSRSIEMYGGGGQGLASVETPPPREVQLHRPVKPAKEPAKEAKIWMPHSNPIRPINTSTK</sequence>
<organism evidence="3 4">
    <name type="scientific">Plakobranchus ocellatus</name>
    <dbReference type="NCBI Taxonomy" id="259542"/>
    <lineage>
        <taxon>Eukaryota</taxon>
        <taxon>Metazoa</taxon>
        <taxon>Spiralia</taxon>
        <taxon>Lophotrochozoa</taxon>
        <taxon>Mollusca</taxon>
        <taxon>Gastropoda</taxon>
        <taxon>Heterobranchia</taxon>
        <taxon>Euthyneura</taxon>
        <taxon>Panpulmonata</taxon>
        <taxon>Sacoglossa</taxon>
        <taxon>Placobranchoidea</taxon>
        <taxon>Plakobranchidae</taxon>
        <taxon>Plakobranchus</taxon>
    </lineage>
</organism>
<accession>A0AAV3Z3Y4</accession>
<evidence type="ECO:0000313" key="3">
    <source>
        <dbReference type="EMBL" id="GFN89290.1"/>
    </source>
</evidence>
<comment type="caution">
    <text evidence="3">The sequence shown here is derived from an EMBL/GenBank/DDBJ whole genome shotgun (WGS) entry which is preliminary data.</text>
</comment>
<evidence type="ECO:0000313" key="4">
    <source>
        <dbReference type="Proteomes" id="UP000735302"/>
    </source>
</evidence>
<dbReference type="Proteomes" id="UP000735302">
    <property type="component" value="Unassembled WGS sequence"/>
</dbReference>